<name>A0AA88EEJ7_FICCA</name>
<reference evidence="4" key="1">
    <citation type="submission" date="2023-07" db="EMBL/GenBank/DDBJ databases">
        <title>draft genome sequence of fig (Ficus carica).</title>
        <authorList>
            <person name="Takahashi T."/>
            <person name="Nishimura K."/>
        </authorList>
    </citation>
    <scope>NUCLEOTIDE SEQUENCE</scope>
</reference>
<evidence type="ECO:0000313" key="3">
    <source>
        <dbReference type="EMBL" id="GMN73377.1"/>
    </source>
</evidence>
<dbReference type="Proteomes" id="UP001187192">
    <property type="component" value="Unassembled WGS sequence"/>
</dbReference>
<proteinExistence type="predicted"/>
<sequence length="104" mass="12263">MINRRPSNEISLPQMYDSGGGGFSVQIGGERSLLAAEKMEARSDWKCQGQPEREGKERNNDGRRRRRKEEETIGEIGWRKERSRVRIWGESFREREVREIEILK</sequence>
<feature type="region of interest" description="Disordered" evidence="1">
    <location>
        <begin position="1"/>
        <end position="20"/>
    </location>
</feature>
<comment type="caution">
    <text evidence="4">The sequence shown here is derived from an EMBL/GenBank/DDBJ whole genome shotgun (WGS) entry which is preliminary data.</text>
</comment>
<evidence type="ECO:0000256" key="1">
    <source>
        <dbReference type="SAM" id="MobiDB-lite"/>
    </source>
</evidence>
<dbReference type="EMBL" id="BTGU01019650">
    <property type="protein sequence ID" value="GMN73370.1"/>
    <property type="molecule type" value="Genomic_DNA"/>
</dbReference>
<dbReference type="EMBL" id="BTGU01019653">
    <property type="protein sequence ID" value="GMN73385.1"/>
    <property type="molecule type" value="Genomic_DNA"/>
</dbReference>
<organism evidence="4 6">
    <name type="scientific">Ficus carica</name>
    <name type="common">Common fig</name>
    <dbReference type="NCBI Taxonomy" id="3494"/>
    <lineage>
        <taxon>Eukaryota</taxon>
        <taxon>Viridiplantae</taxon>
        <taxon>Streptophyta</taxon>
        <taxon>Embryophyta</taxon>
        <taxon>Tracheophyta</taxon>
        <taxon>Spermatophyta</taxon>
        <taxon>Magnoliopsida</taxon>
        <taxon>eudicotyledons</taxon>
        <taxon>Gunneridae</taxon>
        <taxon>Pentapetalae</taxon>
        <taxon>rosids</taxon>
        <taxon>fabids</taxon>
        <taxon>Rosales</taxon>
        <taxon>Moraceae</taxon>
        <taxon>Ficeae</taxon>
        <taxon>Ficus</taxon>
    </lineage>
</organism>
<evidence type="ECO:0000313" key="2">
    <source>
        <dbReference type="EMBL" id="GMN73370.1"/>
    </source>
</evidence>
<evidence type="ECO:0000313" key="6">
    <source>
        <dbReference type="Proteomes" id="UP001187192"/>
    </source>
</evidence>
<protein>
    <submittedName>
        <fullName evidence="4">Uncharacterized protein</fullName>
    </submittedName>
</protein>
<feature type="region of interest" description="Disordered" evidence="1">
    <location>
        <begin position="42"/>
        <end position="71"/>
    </location>
</feature>
<dbReference type="EMBL" id="BTGU01019652">
    <property type="protein sequence ID" value="GMN73382.1"/>
    <property type="molecule type" value="Genomic_DNA"/>
</dbReference>
<accession>A0AA88EEJ7</accession>
<dbReference type="AlphaFoldDB" id="A0AA88EEJ7"/>
<evidence type="ECO:0000313" key="4">
    <source>
        <dbReference type="EMBL" id="GMN73382.1"/>
    </source>
</evidence>
<dbReference type="EMBL" id="BTGU01019651">
    <property type="protein sequence ID" value="GMN73377.1"/>
    <property type="molecule type" value="Genomic_DNA"/>
</dbReference>
<evidence type="ECO:0000313" key="5">
    <source>
        <dbReference type="EMBL" id="GMN73385.1"/>
    </source>
</evidence>
<keyword evidence="6" id="KW-1185">Reference proteome</keyword>
<feature type="compositionally biased region" description="Basic and acidic residues" evidence="1">
    <location>
        <begin position="42"/>
        <end position="62"/>
    </location>
</feature>
<gene>
    <name evidence="2" type="ORF">TIFTF001_056086</name>
    <name evidence="3" type="ORF">TIFTF001_056087</name>
    <name evidence="4" type="ORF">TIFTF001_056088</name>
    <name evidence="5" type="ORF">TIFTF001_056089</name>
</gene>